<reference evidence="4 5" key="1">
    <citation type="submission" date="2018-01" db="EMBL/GenBank/DDBJ databases">
        <title>A novel member of the phylum Bacteroidetes isolated from glacier ice.</title>
        <authorList>
            <person name="Liu Q."/>
            <person name="Xin Y.-H."/>
        </authorList>
    </citation>
    <scope>NUCLEOTIDE SEQUENCE [LARGE SCALE GENOMIC DNA]</scope>
    <source>
        <strain evidence="4 5">RB1R16</strain>
    </source>
</reference>
<keyword evidence="5" id="KW-1185">Reference proteome</keyword>
<keyword evidence="1 2" id="KW-0732">Signal</keyword>
<protein>
    <recommendedName>
        <fullName evidence="3">M23ase beta-sheet core domain-containing protein</fullName>
    </recommendedName>
</protein>
<organism evidence="4 5">
    <name type="scientific">Flavipsychrobacter stenotrophus</name>
    <dbReference type="NCBI Taxonomy" id="2077091"/>
    <lineage>
        <taxon>Bacteria</taxon>
        <taxon>Pseudomonadati</taxon>
        <taxon>Bacteroidota</taxon>
        <taxon>Chitinophagia</taxon>
        <taxon>Chitinophagales</taxon>
        <taxon>Chitinophagaceae</taxon>
        <taxon>Flavipsychrobacter</taxon>
    </lineage>
</organism>
<dbReference type="EMBL" id="PPSL01000002">
    <property type="protein sequence ID" value="PQJ11741.1"/>
    <property type="molecule type" value="Genomic_DNA"/>
</dbReference>
<accession>A0A2S7SYP6</accession>
<dbReference type="AlphaFoldDB" id="A0A2S7SYP6"/>
<dbReference type="CDD" id="cd12797">
    <property type="entry name" value="M23_peptidase"/>
    <property type="match status" value="1"/>
</dbReference>
<feature type="chain" id="PRO_5015776684" description="M23ase beta-sheet core domain-containing protein" evidence="2">
    <location>
        <begin position="19"/>
        <end position="182"/>
    </location>
</feature>
<dbReference type="InterPro" id="IPR016047">
    <property type="entry name" value="M23ase_b-sheet_dom"/>
</dbReference>
<evidence type="ECO:0000256" key="2">
    <source>
        <dbReference type="SAM" id="SignalP"/>
    </source>
</evidence>
<feature type="domain" description="M23ase beta-sheet core" evidence="3">
    <location>
        <begin position="81"/>
        <end position="166"/>
    </location>
</feature>
<evidence type="ECO:0000259" key="3">
    <source>
        <dbReference type="Pfam" id="PF01551"/>
    </source>
</evidence>
<dbReference type="Pfam" id="PF01551">
    <property type="entry name" value="Peptidase_M23"/>
    <property type="match status" value="1"/>
</dbReference>
<proteinExistence type="predicted"/>
<evidence type="ECO:0000256" key="1">
    <source>
        <dbReference type="ARBA" id="ARBA00022729"/>
    </source>
</evidence>
<dbReference type="Proteomes" id="UP000239872">
    <property type="component" value="Unassembled WGS sequence"/>
</dbReference>
<name>A0A2S7SYP6_9BACT</name>
<dbReference type="PANTHER" id="PTHR21666">
    <property type="entry name" value="PEPTIDASE-RELATED"/>
    <property type="match status" value="1"/>
</dbReference>
<dbReference type="GO" id="GO:0004222">
    <property type="term" value="F:metalloendopeptidase activity"/>
    <property type="evidence" value="ECO:0007669"/>
    <property type="project" value="TreeGrafter"/>
</dbReference>
<evidence type="ECO:0000313" key="4">
    <source>
        <dbReference type="EMBL" id="PQJ11741.1"/>
    </source>
</evidence>
<comment type="caution">
    <text evidence="4">The sequence shown here is derived from an EMBL/GenBank/DDBJ whole genome shotgun (WGS) entry which is preliminary data.</text>
</comment>
<dbReference type="Gene3D" id="2.70.70.10">
    <property type="entry name" value="Glucose Permease (Domain IIA)"/>
    <property type="match status" value="1"/>
</dbReference>
<sequence>MKIIVTIAILGLSLPCFAQRPVNPMQPQMVTETVAPANENTVLTKKFEESKGKLQYPVNGAITSHFGKQHHPTAKGVEVDNAGVDFTTAANAPVRSVFKGKVSSVFMTGTMQVVVIQHGAYFTVYTGLASIGVKIGQEVVAGQELGLVANDVDKKKPSFNFQVWRSKGEGAAKLNPEDWLKG</sequence>
<feature type="signal peptide" evidence="2">
    <location>
        <begin position="1"/>
        <end position="18"/>
    </location>
</feature>
<dbReference type="PANTHER" id="PTHR21666:SF289">
    <property type="entry name" value="L-ALA--D-GLU ENDOPEPTIDASE"/>
    <property type="match status" value="1"/>
</dbReference>
<dbReference type="SUPFAM" id="SSF51261">
    <property type="entry name" value="Duplicated hybrid motif"/>
    <property type="match status" value="1"/>
</dbReference>
<dbReference type="RefSeq" id="WP_105038621.1">
    <property type="nucleotide sequence ID" value="NZ_PPSL01000002.1"/>
</dbReference>
<gene>
    <name evidence="4" type="ORF">CJD36_008065</name>
</gene>
<dbReference type="OrthoDB" id="9815884at2"/>
<evidence type="ECO:0000313" key="5">
    <source>
        <dbReference type="Proteomes" id="UP000239872"/>
    </source>
</evidence>
<dbReference type="InterPro" id="IPR011055">
    <property type="entry name" value="Dup_hybrid_motif"/>
</dbReference>
<dbReference type="InterPro" id="IPR050570">
    <property type="entry name" value="Cell_wall_metabolism_enzyme"/>
</dbReference>